<dbReference type="InterPro" id="IPR036390">
    <property type="entry name" value="WH_DNA-bd_sf"/>
</dbReference>
<feature type="compositionally biased region" description="Basic and acidic residues" evidence="1">
    <location>
        <begin position="1"/>
        <end position="15"/>
    </location>
</feature>
<dbReference type="Pfam" id="PF01047">
    <property type="entry name" value="MarR"/>
    <property type="match status" value="1"/>
</dbReference>
<organism evidence="3 4">
    <name type="scientific">Streptomyces luteireticuli</name>
    <dbReference type="NCBI Taxonomy" id="173858"/>
    <lineage>
        <taxon>Bacteria</taxon>
        <taxon>Bacillati</taxon>
        <taxon>Actinomycetota</taxon>
        <taxon>Actinomycetes</taxon>
        <taxon>Kitasatosporales</taxon>
        <taxon>Streptomycetaceae</taxon>
        <taxon>Streptomyces</taxon>
    </lineage>
</organism>
<dbReference type="Proteomes" id="UP001500879">
    <property type="component" value="Unassembled WGS sequence"/>
</dbReference>
<dbReference type="Gene3D" id="1.10.10.10">
    <property type="entry name" value="Winged helix-like DNA-binding domain superfamily/Winged helix DNA-binding domain"/>
    <property type="match status" value="1"/>
</dbReference>
<proteinExistence type="predicted"/>
<feature type="domain" description="HTH marR-type" evidence="2">
    <location>
        <begin position="31"/>
        <end position="164"/>
    </location>
</feature>
<accession>A0ABN0YJV1</accession>
<keyword evidence="4" id="KW-1185">Reference proteome</keyword>
<dbReference type="SUPFAM" id="SSF46785">
    <property type="entry name" value="Winged helix' DNA-binding domain"/>
    <property type="match status" value="1"/>
</dbReference>
<name>A0ABN0YJV1_9ACTN</name>
<dbReference type="PANTHER" id="PTHR33164">
    <property type="entry name" value="TRANSCRIPTIONAL REGULATOR, MARR FAMILY"/>
    <property type="match status" value="1"/>
</dbReference>
<dbReference type="EMBL" id="BAAABX010000019">
    <property type="protein sequence ID" value="GAA0398015.1"/>
    <property type="molecule type" value="Genomic_DNA"/>
</dbReference>
<dbReference type="PROSITE" id="PS50995">
    <property type="entry name" value="HTH_MARR_2"/>
    <property type="match status" value="1"/>
</dbReference>
<evidence type="ECO:0000259" key="2">
    <source>
        <dbReference type="PROSITE" id="PS50995"/>
    </source>
</evidence>
<dbReference type="InterPro" id="IPR000835">
    <property type="entry name" value="HTH_MarR-typ"/>
</dbReference>
<dbReference type="PRINTS" id="PR00598">
    <property type="entry name" value="HTHMARR"/>
</dbReference>
<protein>
    <recommendedName>
        <fullName evidence="2">HTH marR-type domain-containing protein</fullName>
    </recommendedName>
</protein>
<dbReference type="InterPro" id="IPR039422">
    <property type="entry name" value="MarR/SlyA-like"/>
</dbReference>
<dbReference type="PANTHER" id="PTHR33164:SF43">
    <property type="entry name" value="HTH-TYPE TRANSCRIPTIONAL REPRESSOR YETL"/>
    <property type="match status" value="1"/>
</dbReference>
<evidence type="ECO:0000313" key="3">
    <source>
        <dbReference type="EMBL" id="GAA0398015.1"/>
    </source>
</evidence>
<dbReference type="InterPro" id="IPR036388">
    <property type="entry name" value="WH-like_DNA-bd_sf"/>
</dbReference>
<feature type="region of interest" description="Disordered" evidence="1">
    <location>
        <begin position="1"/>
        <end position="33"/>
    </location>
</feature>
<reference evidence="3 4" key="1">
    <citation type="journal article" date="2019" name="Int. J. Syst. Evol. Microbiol.">
        <title>The Global Catalogue of Microorganisms (GCM) 10K type strain sequencing project: providing services to taxonomists for standard genome sequencing and annotation.</title>
        <authorList>
            <consortium name="The Broad Institute Genomics Platform"/>
            <consortium name="The Broad Institute Genome Sequencing Center for Infectious Disease"/>
            <person name="Wu L."/>
            <person name="Ma J."/>
        </authorList>
    </citation>
    <scope>NUCLEOTIDE SEQUENCE [LARGE SCALE GENOMIC DNA]</scope>
    <source>
        <strain evidence="3 4">JCM 4788</strain>
    </source>
</reference>
<gene>
    <name evidence="3" type="ORF">GCM10010357_18910</name>
</gene>
<evidence type="ECO:0000313" key="4">
    <source>
        <dbReference type="Proteomes" id="UP001500879"/>
    </source>
</evidence>
<dbReference type="SMART" id="SM00347">
    <property type="entry name" value="HTH_MARR"/>
    <property type="match status" value="1"/>
</dbReference>
<evidence type="ECO:0000256" key="1">
    <source>
        <dbReference type="SAM" id="MobiDB-lite"/>
    </source>
</evidence>
<sequence>MGDPKTTRPPEEAHPMTDAPAPDPRTGTSPVDEAQQAVAGLFAAYRRLRGREQQRPDGLTGAQLRALDGLADTGHATARQLAGYADVTPATMTGMLDALEKKGVISREPSPTDRRAVRVVLTEEGAGVVEAARGQWRERWTGALDGVPAEDVAAAVRVLDAVAGMFDEM</sequence>
<comment type="caution">
    <text evidence="3">The sequence shown here is derived from an EMBL/GenBank/DDBJ whole genome shotgun (WGS) entry which is preliminary data.</text>
</comment>